<dbReference type="PROSITE" id="PS50002">
    <property type="entry name" value="SH3"/>
    <property type="match status" value="1"/>
</dbReference>
<dbReference type="PANTHER" id="PTHR16830:SF11">
    <property type="entry name" value="PML-RARA-REGULATED ADAPTER MOLECULE 1"/>
    <property type="match status" value="1"/>
</dbReference>
<keyword evidence="1 3" id="KW-0728">SH3 domain</keyword>
<dbReference type="GO" id="GO:0072659">
    <property type="term" value="P:protein localization to plasma membrane"/>
    <property type="evidence" value="ECO:0000318"/>
    <property type="project" value="GO_Central"/>
</dbReference>
<keyword evidence="6" id="KW-1185">Reference proteome</keyword>
<evidence type="ECO:0000256" key="3">
    <source>
        <dbReference type="PROSITE-ProRule" id="PRU00192"/>
    </source>
</evidence>
<accession>A0A8J0U847</accession>
<dbReference type="KEGG" id="xla:108706890"/>
<dbReference type="SUPFAM" id="SSF50044">
    <property type="entry name" value="SH3-domain"/>
    <property type="match status" value="2"/>
</dbReference>
<evidence type="ECO:0000313" key="6">
    <source>
        <dbReference type="Proteomes" id="UP000186698"/>
    </source>
</evidence>
<dbReference type="InterPro" id="IPR029294">
    <property type="entry name" value="hSH3"/>
</dbReference>
<dbReference type="GO" id="GO:0007229">
    <property type="term" value="P:integrin-mediated signaling pathway"/>
    <property type="evidence" value="ECO:0000318"/>
    <property type="project" value="GO_Central"/>
</dbReference>
<proteinExistence type="predicted"/>
<feature type="domain" description="SH3" evidence="5">
    <location>
        <begin position="468"/>
        <end position="528"/>
    </location>
</feature>
<dbReference type="GO" id="GO:0050852">
    <property type="term" value="P:T cell receptor signaling pathway"/>
    <property type="evidence" value="ECO:0000318"/>
    <property type="project" value="GO_Central"/>
</dbReference>
<dbReference type="GO" id="GO:0005886">
    <property type="term" value="C:plasma membrane"/>
    <property type="evidence" value="ECO:0000318"/>
    <property type="project" value="GO_Central"/>
</dbReference>
<feature type="compositionally biased region" description="Polar residues" evidence="4">
    <location>
        <begin position="74"/>
        <end position="91"/>
    </location>
</feature>
<keyword evidence="2" id="KW-0597">Phosphoprotein</keyword>
<feature type="region of interest" description="Disordered" evidence="4">
    <location>
        <begin position="74"/>
        <end position="99"/>
    </location>
</feature>
<evidence type="ECO:0000256" key="1">
    <source>
        <dbReference type="ARBA" id="ARBA00022443"/>
    </source>
</evidence>
<evidence type="ECO:0000313" key="8">
    <source>
        <dbReference type="Xenbase" id="XB-GENE-17338041"/>
    </source>
</evidence>
<dbReference type="InterPro" id="IPR001452">
    <property type="entry name" value="SH3_domain"/>
</dbReference>
<evidence type="ECO:0000256" key="2">
    <source>
        <dbReference type="ARBA" id="ARBA00022553"/>
    </source>
</evidence>
<sequence>MAENEDFKSLRSRFQKNVDDNKIKLHPPPTRVRPTIPIKPNSGTTTNQVFQRHLPKATSSPELPSFSSQNRFKTTGNSVHQSNQSFTNRSNSKVEIETPERNVQNNTNAKPTLPMKPLLPKPGYVTKPFIGMSTKSPSKCNTFTKDKSDNIPKFKLLPSKAVLGPKPNKPERPPYVDLDKFRTFNDFRDYVAMRSNTVIRREPSKIFASHSQPNLAIGSPSHRIRKSVGESQELYEDVIQFSPFRKSKSASLQNFVIPEAHPDETYDDVELVLGSRKHSVNSSSSEASVLITNWRNDMNLKKTEKLEKEFRKKFQFHGEIKILTRMMVDPNAVMQKSGDKDLLYTRGEILDVIQMTNADKRLCRNCEGKFGYVPRKALLNLEKTIYDNTKVDDNVYDDTELISNTFPAVPSKARNQQSYLTRMFQRNTSQSRIQKKPEIPKRVKPTNKEKEAKDLKKRFKFVGEIRVLTRMMVVPSAGNKRGGGKELPISKGEILEVIQFTDEEKILCRNCKNKYGYVKRRYVLQIEKDIYDDVDTLRSGTAQRRN</sequence>
<dbReference type="PANTHER" id="PTHR16830">
    <property type="entry name" value="SH2 CONTAINING ADAPTOR PRAM-1 RELATED"/>
    <property type="match status" value="1"/>
</dbReference>
<evidence type="ECO:0000259" key="5">
    <source>
        <dbReference type="PROSITE" id="PS50002"/>
    </source>
</evidence>
<dbReference type="Pfam" id="PF14603">
    <property type="entry name" value="hSH3"/>
    <property type="match status" value="2"/>
</dbReference>
<dbReference type="RefSeq" id="XP_018099164.1">
    <property type="nucleotide sequence ID" value="XM_018243675.2"/>
</dbReference>
<reference evidence="7" key="1">
    <citation type="submission" date="2025-08" db="UniProtKB">
        <authorList>
            <consortium name="RefSeq"/>
        </authorList>
    </citation>
    <scope>IDENTIFICATION</scope>
    <source>
        <strain evidence="7">J_2021</strain>
        <tissue evidence="7">Erythrocytes</tissue>
    </source>
</reference>
<organism evidence="6 7">
    <name type="scientific">Xenopus laevis</name>
    <name type="common">African clawed frog</name>
    <dbReference type="NCBI Taxonomy" id="8355"/>
    <lineage>
        <taxon>Eukaryota</taxon>
        <taxon>Metazoa</taxon>
        <taxon>Chordata</taxon>
        <taxon>Craniata</taxon>
        <taxon>Vertebrata</taxon>
        <taxon>Euteleostomi</taxon>
        <taxon>Amphibia</taxon>
        <taxon>Batrachia</taxon>
        <taxon>Anura</taxon>
        <taxon>Pipoidea</taxon>
        <taxon>Pipidae</taxon>
        <taxon>Xenopodinae</taxon>
        <taxon>Xenopus</taxon>
        <taxon>Xenopus</taxon>
    </lineage>
</organism>
<dbReference type="AlphaFoldDB" id="A0A8J0U847"/>
<dbReference type="InterPro" id="IPR036028">
    <property type="entry name" value="SH3-like_dom_sf"/>
</dbReference>
<gene>
    <name evidence="7 8" type="primary">pram1.S</name>
</gene>
<evidence type="ECO:0000256" key="4">
    <source>
        <dbReference type="SAM" id="MobiDB-lite"/>
    </source>
</evidence>
<feature type="region of interest" description="Disordered" evidence="4">
    <location>
        <begin position="1"/>
        <end position="46"/>
    </location>
</feature>
<dbReference type="InterPro" id="IPR043443">
    <property type="entry name" value="FYB1/2-like"/>
</dbReference>
<dbReference type="Gene3D" id="2.30.30.40">
    <property type="entry name" value="SH3 Domains"/>
    <property type="match status" value="2"/>
</dbReference>
<dbReference type="GeneID" id="108706890"/>
<protein>
    <submittedName>
        <fullName evidence="7">FYN-binding protein 1</fullName>
    </submittedName>
</protein>
<dbReference type="Xenbase" id="XB-GENE-17338041">
    <property type="gene designation" value="pram1.S"/>
</dbReference>
<dbReference type="OrthoDB" id="8889279at2759"/>
<evidence type="ECO:0000313" key="7">
    <source>
        <dbReference type="RefSeq" id="XP_018099164.1"/>
    </source>
</evidence>
<dbReference type="AGR" id="Xenbase:XB-GENE-17338041"/>
<dbReference type="Proteomes" id="UP000186698">
    <property type="component" value="Chromosome 1S"/>
</dbReference>
<dbReference type="CTD" id="108706890"/>
<name>A0A8J0U847_XENLA</name>